<feature type="transmembrane region" description="Helical" evidence="11">
    <location>
        <begin position="406"/>
        <end position="434"/>
    </location>
</feature>
<keyword evidence="3" id="KW-0813">Transport</keyword>
<evidence type="ECO:0000256" key="10">
    <source>
        <dbReference type="SAM" id="MobiDB-lite"/>
    </source>
</evidence>
<evidence type="ECO:0000256" key="4">
    <source>
        <dbReference type="ARBA" id="ARBA00022475"/>
    </source>
</evidence>
<protein>
    <submittedName>
        <fullName evidence="12">Acetate permease ActP</fullName>
    </submittedName>
</protein>
<comment type="similarity">
    <text evidence="2 9">Belongs to the sodium:solute symporter (SSF) (TC 2.A.21) family.</text>
</comment>
<feature type="region of interest" description="Disordered" evidence="10">
    <location>
        <begin position="281"/>
        <end position="308"/>
    </location>
</feature>
<dbReference type="CDD" id="cd11480">
    <property type="entry name" value="SLC5sbd_u4"/>
    <property type="match status" value="1"/>
</dbReference>
<feature type="transmembrane region" description="Helical" evidence="11">
    <location>
        <begin position="47"/>
        <end position="72"/>
    </location>
</feature>
<feature type="transmembrane region" description="Helical" evidence="11">
    <location>
        <begin position="6"/>
        <end position="27"/>
    </location>
</feature>
<evidence type="ECO:0000256" key="3">
    <source>
        <dbReference type="ARBA" id="ARBA00022448"/>
    </source>
</evidence>
<feature type="transmembrane region" description="Helical" evidence="11">
    <location>
        <begin position="511"/>
        <end position="529"/>
    </location>
</feature>
<evidence type="ECO:0000313" key="13">
    <source>
        <dbReference type="Proteomes" id="UP000326837"/>
    </source>
</evidence>
<dbReference type="InterPro" id="IPR050277">
    <property type="entry name" value="Sodium:Solute_Symporter"/>
</dbReference>
<dbReference type="Proteomes" id="UP000326837">
    <property type="component" value="Chromosome"/>
</dbReference>
<feature type="transmembrane region" description="Helical" evidence="11">
    <location>
        <begin position="326"/>
        <end position="349"/>
    </location>
</feature>
<accession>A0A5K7X1K8</accession>
<dbReference type="AlphaFoldDB" id="A0A5K7X1K8"/>
<feature type="transmembrane region" description="Helical" evidence="11">
    <location>
        <begin position="120"/>
        <end position="138"/>
    </location>
</feature>
<dbReference type="KEGG" id="lpav:PLANPX_0140"/>
<dbReference type="EMBL" id="AP021861">
    <property type="protein sequence ID" value="BBO30528.1"/>
    <property type="molecule type" value="Genomic_DNA"/>
</dbReference>
<evidence type="ECO:0000256" key="6">
    <source>
        <dbReference type="ARBA" id="ARBA00022847"/>
    </source>
</evidence>
<evidence type="ECO:0000256" key="8">
    <source>
        <dbReference type="ARBA" id="ARBA00023136"/>
    </source>
</evidence>
<feature type="transmembrane region" description="Helical" evidence="11">
    <location>
        <begin position="480"/>
        <end position="504"/>
    </location>
</feature>
<keyword evidence="5 11" id="KW-0812">Transmembrane</keyword>
<dbReference type="PANTHER" id="PTHR48086:SF6">
    <property type="entry name" value="CATION_ACETATE SYMPORTER ACTP"/>
    <property type="match status" value="1"/>
</dbReference>
<dbReference type="Pfam" id="PF00474">
    <property type="entry name" value="SSF"/>
    <property type="match status" value="2"/>
</dbReference>
<evidence type="ECO:0000256" key="5">
    <source>
        <dbReference type="ARBA" id="ARBA00022692"/>
    </source>
</evidence>
<proteinExistence type="inferred from homology"/>
<dbReference type="InterPro" id="IPR001734">
    <property type="entry name" value="Na/solute_symporter"/>
</dbReference>
<dbReference type="GO" id="GO:0006847">
    <property type="term" value="P:plasma membrane acetate transport"/>
    <property type="evidence" value="ECO:0007669"/>
    <property type="project" value="TreeGrafter"/>
</dbReference>
<feature type="transmembrane region" description="Helical" evidence="11">
    <location>
        <begin position="183"/>
        <end position="201"/>
    </location>
</feature>
<reference evidence="13" key="1">
    <citation type="submission" date="2019-10" db="EMBL/GenBank/DDBJ databases">
        <title>Lacipirellula parvula gen. nov., sp. nov., representing a lineage of planctomycetes widespread in freshwater anoxic habitats, and description of the family Lacipirellulaceae.</title>
        <authorList>
            <person name="Dedysh S.N."/>
            <person name="Kulichevskaya I.S."/>
            <person name="Beletsky A.V."/>
            <person name="Rakitin A.L."/>
            <person name="Mardanov A.V."/>
            <person name="Ivanova A.A."/>
            <person name="Saltykova V.X."/>
            <person name="Rijpstra W.I.C."/>
            <person name="Sinninghe Damste J.S."/>
            <person name="Ravin N.V."/>
        </authorList>
    </citation>
    <scope>NUCLEOTIDE SEQUENCE [LARGE SCALE GENOMIC DNA]</scope>
    <source>
        <strain evidence="13">PX69</strain>
    </source>
</reference>
<feature type="transmembrane region" description="Helical" evidence="11">
    <location>
        <begin position="361"/>
        <end position="386"/>
    </location>
</feature>
<name>A0A5K7X1K8_9BACT</name>
<keyword evidence="8 11" id="KW-0472">Membrane</keyword>
<feature type="transmembrane region" description="Helical" evidence="11">
    <location>
        <begin position="549"/>
        <end position="570"/>
    </location>
</feature>
<feature type="compositionally biased region" description="Low complexity" evidence="10">
    <location>
        <begin position="288"/>
        <end position="301"/>
    </location>
</feature>
<feature type="transmembrane region" description="Helical" evidence="11">
    <location>
        <begin position="158"/>
        <end position="176"/>
    </location>
</feature>
<dbReference type="GO" id="GO:0005886">
    <property type="term" value="C:plasma membrane"/>
    <property type="evidence" value="ECO:0007669"/>
    <property type="project" value="UniProtKB-SubCell"/>
</dbReference>
<evidence type="ECO:0000256" key="1">
    <source>
        <dbReference type="ARBA" id="ARBA00004651"/>
    </source>
</evidence>
<dbReference type="InterPro" id="IPR038377">
    <property type="entry name" value="Na/Glc_symporter_sf"/>
</dbReference>
<feature type="transmembrane region" description="Helical" evidence="11">
    <location>
        <begin position="454"/>
        <end position="474"/>
    </location>
</feature>
<gene>
    <name evidence="12" type="ORF">PLANPX_0140</name>
</gene>
<keyword evidence="13" id="KW-1185">Reference proteome</keyword>
<dbReference type="PANTHER" id="PTHR48086">
    <property type="entry name" value="SODIUM/PROLINE SYMPORTER-RELATED"/>
    <property type="match status" value="1"/>
</dbReference>
<dbReference type="RefSeq" id="WP_152096855.1">
    <property type="nucleotide sequence ID" value="NZ_AP021861.1"/>
</dbReference>
<keyword evidence="6" id="KW-0769">Symport</keyword>
<sequence length="579" mass="61026">MSHEPSTLAILIFLGMVGITLGISFYLGRKAKDSAGYFAAHGQIPWFVNGVAFAGDYLSAASFLGICGMIAFYGYDGFLYSIGYLAGWIVALFVVAEPMKRLGKFTFADALNAKFNSPGIKLAAGVSTLAVSIFYLIPQMVGAGVLVRPLLGWEHWQGVVMVGAVVIVIVVTAGMVSTTWVQFIKGGMLIVFSSVLTVMILQRGLHADPELPAAQAMVKQADGSVLVNGLPKGNEPGEAQLKPVGSISKLPGGVEKTGALGPLEFFSTLEQSEVVLWSKTETKGDDGSTTTTFSPKPTPGSQILQPGASPTFAGIRSEKFSDKLNFLSLMLALFCGTASLPHILIRYYTVKDEAAARKSTIVGIACIGFFYVLTLYMGLGAMTSGALDVTDSNMAAPLLARSMSELLFAIISAIAFTTVLGTVSGLILASAGAVTHDLLESVTTVHMSDQQRVLVAKCAAVVVGVIAIFLGIAFKELNVSYLVGWAFSVAASANLPALVMLLFWRGTTKQGIIAAVLVGMISSLTWILLSGDTYASVYGWDKADSIVPFSQPGIVTIPLGFATLIVVSLITQPKQRLAA</sequence>
<dbReference type="GO" id="GO:0015293">
    <property type="term" value="F:symporter activity"/>
    <property type="evidence" value="ECO:0007669"/>
    <property type="project" value="UniProtKB-KW"/>
</dbReference>
<evidence type="ECO:0000256" key="9">
    <source>
        <dbReference type="RuleBase" id="RU362091"/>
    </source>
</evidence>
<evidence type="ECO:0000313" key="12">
    <source>
        <dbReference type="EMBL" id="BBO30528.1"/>
    </source>
</evidence>
<evidence type="ECO:0000256" key="7">
    <source>
        <dbReference type="ARBA" id="ARBA00022989"/>
    </source>
</evidence>
<dbReference type="GO" id="GO:0015123">
    <property type="term" value="F:acetate transmembrane transporter activity"/>
    <property type="evidence" value="ECO:0007669"/>
    <property type="project" value="TreeGrafter"/>
</dbReference>
<keyword evidence="7 11" id="KW-1133">Transmembrane helix</keyword>
<feature type="transmembrane region" description="Helical" evidence="11">
    <location>
        <begin position="78"/>
        <end position="99"/>
    </location>
</feature>
<dbReference type="Gene3D" id="1.20.1730.10">
    <property type="entry name" value="Sodium/glucose cotransporter"/>
    <property type="match status" value="1"/>
</dbReference>
<comment type="subcellular location">
    <subcellularLocation>
        <location evidence="1">Cell membrane</location>
        <topology evidence="1">Multi-pass membrane protein</topology>
    </subcellularLocation>
</comment>
<evidence type="ECO:0000256" key="11">
    <source>
        <dbReference type="SAM" id="Phobius"/>
    </source>
</evidence>
<keyword evidence="4" id="KW-1003">Cell membrane</keyword>
<organism evidence="12 13">
    <name type="scientific">Lacipirellula parvula</name>
    <dbReference type="NCBI Taxonomy" id="2650471"/>
    <lineage>
        <taxon>Bacteria</taxon>
        <taxon>Pseudomonadati</taxon>
        <taxon>Planctomycetota</taxon>
        <taxon>Planctomycetia</taxon>
        <taxon>Pirellulales</taxon>
        <taxon>Lacipirellulaceae</taxon>
        <taxon>Lacipirellula</taxon>
    </lineage>
</organism>
<dbReference type="PROSITE" id="PS50283">
    <property type="entry name" value="NA_SOLUT_SYMP_3"/>
    <property type="match status" value="1"/>
</dbReference>
<evidence type="ECO:0000256" key="2">
    <source>
        <dbReference type="ARBA" id="ARBA00006434"/>
    </source>
</evidence>